<dbReference type="PROSITE" id="PS01012">
    <property type="entry name" value="FOLYLPOLYGLU_SYNT_2"/>
    <property type="match status" value="1"/>
</dbReference>
<keyword evidence="5" id="KW-0436">Ligase</keyword>
<evidence type="ECO:0000256" key="3">
    <source>
        <dbReference type="ARBA" id="ARBA00013025"/>
    </source>
</evidence>
<protein>
    <recommendedName>
        <fullName evidence="3">tetrahydrofolate synthase</fullName>
        <ecNumber evidence="3">6.3.2.17</ecNumber>
    </recommendedName>
    <alternativeName>
        <fullName evidence="11">Folylpoly-gamma-glutamate synthetase</fullName>
    </alternativeName>
    <alternativeName>
        <fullName evidence="10">Tetrahydrofolylpolyglutamate synthase</fullName>
    </alternativeName>
</protein>
<evidence type="ECO:0000256" key="12">
    <source>
        <dbReference type="ARBA" id="ARBA00047493"/>
    </source>
</evidence>
<dbReference type="InterPro" id="IPR001645">
    <property type="entry name" value="Folylpolyglutamate_synth"/>
</dbReference>
<dbReference type="InterPro" id="IPR036615">
    <property type="entry name" value="Mur_ligase_C_dom_sf"/>
</dbReference>
<keyword evidence="13" id="KW-1185">Reference proteome</keyword>
<dbReference type="SUPFAM" id="SSF53623">
    <property type="entry name" value="MurD-like peptide ligases, catalytic domain"/>
    <property type="match status" value="1"/>
</dbReference>
<sequence length="701" mass="78190">MVMLKTLCWIMRNRTIVPQCHSLAGKKATKSKTRLLSVDDRTPTIFHKHASTATAMEGEETITKVNYEDAVRVLNTLQTNSAVLDKIRKEKGRLSKNSLPEYLDFLDRADITLDDIDDLSIIHVSGTKGKGSVCAFCESILRANGFKTGFYSSPHLVEVRERIRINGLPLKKDDFSRYFFNVYNKLESTKDKFNGSMPAYFRFLTIMAFHVFMREKVDVAIVEVGIGGAYDCTNVVRYPIVTGISSLGMDHTKVLGDTLDKIAWHKTGICKPGRPAFTVLQPKEAMDTVITRATELQAPIQLTPDLSNYDWQGRPMELGLAGEHQQSNASLAIQLCRTWIEEHKASLTDEESDYKRLRIYNDMDSYEGLPSVDCTDGGSVQLAMNADIHSPDTHIQTAPTFKLPDTFIYGLRNCYWAGRTQTITRDNVTYYLDGAHTPRSISACVQWFKQVSAQEERLLSGRVVRVLVFNSTGDRDERSLMEDLIDCDFSAAAFCPNIASVYYGQSSADQANFTTTTERQLKRCKKNRDMWQVLEKESGFATLSSSSKAAPSASTTRFTDSAQLVDSSSNFTTANQKGFLKSRGATSKVSNMEGLPHPNYGAFQENCTDYKESDASDSYRTKSVTFDCIVDALQWAACAKDSHMSHPRPEDPTPPHSVLEADHIQVLVTGSLHLVGGVIKVLDPDIVTKGNVHDDDDIHIC</sequence>
<evidence type="ECO:0000256" key="6">
    <source>
        <dbReference type="ARBA" id="ARBA00022723"/>
    </source>
</evidence>
<keyword evidence="6" id="KW-0479">Metal-binding</keyword>
<keyword evidence="9" id="KW-0460">Magnesium</keyword>
<evidence type="ECO:0000256" key="9">
    <source>
        <dbReference type="ARBA" id="ARBA00022842"/>
    </source>
</evidence>
<dbReference type="NCBIfam" id="TIGR01499">
    <property type="entry name" value="folC"/>
    <property type="match status" value="1"/>
</dbReference>
<dbReference type="EC" id="6.3.2.17" evidence="3"/>
<name>A0ABM0H107_SACKO</name>
<dbReference type="Gene3D" id="3.40.1190.10">
    <property type="entry name" value="Mur-like, catalytic domain"/>
    <property type="match status" value="1"/>
</dbReference>
<gene>
    <name evidence="14" type="primary">LOC100376085</name>
</gene>
<reference evidence="14" key="1">
    <citation type="submission" date="2025-08" db="UniProtKB">
        <authorList>
            <consortium name="RefSeq"/>
        </authorList>
    </citation>
    <scope>IDENTIFICATION</scope>
    <source>
        <tissue evidence="14">Testes</tissue>
    </source>
</reference>
<dbReference type="PROSITE" id="PS01011">
    <property type="entry name" value="FOLYLPOLYGLU_SYNT_1"/>
    <property type="match status" value="1"/>
</dbReference>
<dbReference type="InterPro" id="IPR036565">
    <property type="entry name" value="Mur-like_cat_sf"/>
</dbReference>
<evidence type="ECO:0000313" key="14">
    <source>
        <dbReference type="RefSeq" id="XP_002741781.1"/>
    </source>
</evidence>
<comment type="catalytic activity">
    <reaction evidence="12">
        <text>(6S)-5,6,7,8-tetrahydrofolyl-(gamma-L-Glu)(n) + L-glutamate + ATP = (6S)-5,6,7,8-tetrahydrofolyl-(gamma-L-Glu)(n+1) + ADP + phosphate + H(+)</text>
        <dbReference type="Rhea" id="RHEA:10580"/>
        <dbReference type="Rhea" id="RHEA-COMP:14738"/>
        <dbReference type="Rhea" id="RHEA-COMP:14740"/>
        <dbReference type="ChEBI" id="CHEBI:15378"/>
        <dbReference type="ChEBI" id="CHEBI:29985"/>
        <dbReference type="ChEBI" id="CHEBI:30616"/>
        <dbReference type="ChEBI" id="CHEBI:43474"/>
        <dbReference type="ChEBI" id="CHEBI:141005"/>
        <dbReference type="ChEBI" id="CHEBI:456216"/>
        <dbReference type="EC" id="6.3.2.17"/>
    </reaction>
</comment>
<dbReference type="PANTHER" id="PTHR11136">
    <property type="entry name" value="FOLYLPOLYGLUTAMATE SYNTHASE-RELATED"/>
    <property type="match status" value="1"/>
</dbReference>
<accession>A0ABM0H107</accession>
<evidence type="ECO:0000256" key="1">
    <source>
        <dbReference type="ARBA" id="ARBA00005150"/>
    </source>
</evidence>
<proteinExistence type="inferred from homology"/>
<organism evidence="13 14">
    <name type="scientific">Saccoglossus kowalevskii</name>
    <name type="common">Acorn worm</name>
    <dbReference type="NCBI Taxonomy" id="10224"/>
    <lineage>
        <taxon>Eukaryota</taxon>
        <taxon>Metazoa</taxon>
        <taxon>Hemichordata</taxon>
        <taxon>Enteropneusta</taxon>
        <taxon>Harrimaniidae</taxon>
        <taxon>Saccoglossus</taxon>
    </lineage>
</organism>
<evidence type="ECO:0000256" key="5">
    <source>
        <dbReference type="ARBA" id="ARBA00022598"/>
    </source>
</evidence>
<dbReference type="InterPro" id="IPR018109">
    <property type="entry name" value="Folylpolyglutamate_synth_CS"/>
</dbReference>
<evidence type="ECO:0000313" key="13">
    <source>
        <dbReference type="Proteomes" id="UP000694865"/>
    </source>
</evidence>
<comment type="pathway">
    <text evidence="1">Cofactor biosynthesis; tetrahydrofolylpolyglutamate biosynthesis.</text>
</comment>
<comment type="similarity">
    <text evidence="2">Belongs to the folylpolyglutamate synthase family.</text>
</comment>
<evidence type="ECO:0000256" key="8">
    <source>
        <dbReference type="ARBA" id="ARBA00022840"/>
    </source>
</evidence>
<keyword evidence="4" id="KW-0554">One-carbon metabolism</keyword>
<dbReference type="SUPFAM" id="SSF53244">
    <property type="entry name" value="MurD-like peptide ligases, peptide-binding domain"/>
    <property type="match status" value="1"/>
</dbReference>
<evidence type="ECO:0000256" key="7">
    <source>
        <dbReference type="ARBA" id="ARBA00022741"/>
    </source>
</evidence>
<evidence type="ECO:0000256" key="10">
    <source>
        <dbReference type="ARBA" id="ARBA00030592"/>
    </source>
</evidence>
<keyword evidence="8" id="KW-0067">ATP-binding</keyword>
<evidence type="ECO:0000256" key="11">
    <source>
        <dbReference type="ARBA" id="ARBA00030876"/>
    </source>
</evidence>
<dbReference type="PANTHER" id="PTHR11136:SF5">
    <property type="entry name" value="FOLYLPOLYGLUTAMATE SYNTHASE, MITOCHONDRIAL"/>
    <property type="match status" value="1"/>
</dbReference>
<evidence type="ECO:0000256" key="4">
    <source>
        <dbReference type="ARBA" id="ARBA00022563"/>
    </source>
</evidence>
<dbReference type="RefSeq" id="XP_002741781.1">
    <property type="nucleotide sequence ID" value="XM_002741735.2"/>
</dbReference>
<dbReference type="Proteomes" id="UP000694865">
    <property type="component" value="Unplaced"/>
</dbReference>
<keyword evidence="7" id="KW-0547">Nucleotide-binding</keyword>
<dbReference type="Gene3D" id="3.90.190.20">
    <property type="entry name" value="Mur ligase, C-terminal domain"/>
    <property type="match status" value="1"/>
</dbReference>
<dbReference type="GeneID" id="100376085"/>
<evidence type="ECO:0000256" key="2">
    <source>
        <dbReference type="ARBA" id="ARBA00008276"/>
    </source>
</evidence>